<keyword evidence="3" id="KW-1185">Reference proteome</keyword>
<name>A0A316VH22_9BASI</name>
<proteinExistence type="predicted"/>
<evidence type="ECO:0000313" key="2">
    <source>
        <dbReference type="EMBL" id="PWN35633.1"/>
    </source>
</evidence>
<organism evidence="2 3">
    <name type="scientific">Meira miltonrushii</name>
    <dbReference type="NCBI Taxonomy" id="1280837"/>
    <lineage>
        <taxon>Eukaryota</taxon>
        <taxon>Fungi</taxon>
        <taxon>Dikarya</taxon>
        <taxon>Basidiomycota</taxon>
        <taxon>Ustilaginomycotina</taxon>
        <taxon>Exobasidiomycetes</taxon>
        <taxon>Exobasidiales</taxon>
        <taxon>Brachybasidiaceae</taxon>
        <taxon>Meira</taxon>
    </lineage>
</organism>
<evidence type="ECO:0000256" key="1">
    <source>
        <dbReference type="SAM" id="Phobius"/>
    </source>
</evidence>
<feature type="transmembrane region" description="Helical" evidence="1">
    <location>
        <begin position="105"/>
        <end position="126"/>
    </location>
</feature>
<dbReference type="InParanoid" id="A0A316VH22"/>
<reference evidence="2 3" key="1">
    <citation type="journal article" date="2018" name="Mol. Biol. Evol.">
        <title>Broad Genomic Sampling Reveals a Smut Pathogenic Ancestry of the Fungal Clade Ustilaginomycotina.</title>
        <authorList>
            <person name="Kijpornyongpan T."/>
            <person name="Mondo S.J."/>
            <person name="Barry K."/>
            <person name="Sandor L."/>
            <person name="Lee J."/>
            <person name="Lipzen A."/>
            <person name="Pangilinan J."/>
            <person name="LaButti K."/>
            <person name="Hainaut M."/>
            <person name="Henrissat B."/>
            <person name="Grigoriev I.V."/>
            <person name="Spatafora J.W."/>
            <person name="Aime M.C."/>
        </authorList>
    </citation>
    <scope>NUCLEOTIDE SEQUENCE [LARGE SCALE GENOMIC DNA]</scope>
    <source>
        <strain evidence="2 3">MCA 3882</strain>
    </source>
</reference>
<protein>
    <submittedName>
        <fullName evidence="2">Uncharacterized protein</fullName>
    </submittedName>
</protein>
<keyword evidence="1" id="KW-1133">Transmembrane helix</keyword>
<sequence length="148" mass="17020">MLSSIRTVNDVSVGRFANLDGHSTILQRRKRFHDEKHAIVESTIARPKEPKARQPAFTNVIGTNQPIRYAWTTDGTYWWVKDKSWSLWLRFSSELGISPMEGWEAAIAVIVYAIVALLIFITLLKLPSYSVYTFRRLSYYLTGFDNSS</sequence>
<dbReference type="Proteomes" id="UP000245771">
    <property type="component" value="Unassembled WGS sequence"/>
</dbReference>
<evidence type="ECO:0000313" key="3">
    <source>
        <dbReference type="Proteomes" id="UP000245771"/>
    </source>
</evidence>
<keyword evidence="1" id="KW-0812">Transmembrane</keyword>
<gene>
    <name evidence="2" type="ORF">FA14DRAFT_155044</name>
</gene>
<accession>A0A316VH22</accession>
<dbReference type="RefSeq" id="XP_025355935.1">
    <property type="nucleotide sequence ID" value="XM_025497729.1"/>
</dbReference>
<dbReference type="AlphaFoldDB" id="A0A316VH22"/>
<dbReference type="EMBL" id="KZ819603">
    <property type="protein sequence ID" value="PWN35633.1"/>
    <property type="molecule type" value="Genomic_DNA"/>
</dbReference>
<keyword evidence="1" id="KW-0472">Membrane</keyword>
<dbReference type="GeneID" id="37019510"/>